<name>L8HJZ4_ACACF</name>
<dbReference type="Gene3D" id="3.10.490.10">
    <property type="entry name" value="Gamma-glutamyl cyclotransferase-like"/>
    <property type="match status" value="1"/>
</dbReference>
<dbReference type="CDD" id="cd06661">
    <property type="entry name" value="GGCT_like"/>
    <property type="match status" value="1"/>
</dbReference>
<dbReference type="Proteomes" id="UP000011083">
    <property type="component" value="Unassembled WGS sequence"/>
</dbReference>
<dbReference type="InterPro" id="IPR006840">
    <property type="entry name" value="ChaC"/>
</dbReference>
<dbReference type="GO" id="GO:0005737">
    <property type="term" value="C:cytoplasm"/>
    <property type="evidence" value="ECO:0007669"/>
    <property type="project" value="TreeGrafter"/>
</dbReference>
<organism evidence="3 4">
    <name type="scientific">Acanthamoeba castellanii (strain ATCC 30010 / Neff)</name>
    <dbReference type="NCBI Taxonomy" id="1257118"/>
    <lineage>
        <taxon>Eukaryota</taxon>
        <taxon>Amoebozoa</taxon>
        <taxon>Discosea</taxon>
        <taxon>Longamoebia</taxon>
        <taxon>Centramoebida</taxon>
        <taxon>Acanthamoebidae</taxon>
        <taxon>Acanthamoeba</taxon>
    </lineage>
</organism>
<keyword evidence="4" id="KW-1185">Reference proteome</keyword>
<dbReference type="PANTHER" id="PTHR12192">
    <property type="entry name" value="CATION TRANSPORT PROTEIN CHAC-RELATED"/>
    <property type="match status" value="1"/>
</dbReference>
<dbReference type="AlphaFoldDB" id="L8HJZ4"/>
<feature type="non-terminal residue" evidence="3">
    <location>
        <position position="1"/>
    </location>
</feature>
<dbReference type="OMA" id="DHREKDG"/>
<proteinExistence type="predicted"/>
<dbReference type="OrthoDB" id="1933483at2759"/>
<dbReference type="PANTHER" id="PTHR12192:SF2">
    <property type="entry name" value="GLUTATHIONE-SPECIFIC GAMMA-GLUTAMYLCYCLOTRANSFERASE 2"/>
    <property type="match status" value="1"/>
</dbReference>
<dbReference type="Pfam" id="PF04752">
    <property type="entry name" value="ChaC"/>
    <property type="match status" value="1"/>
</dbReference>
<reference evidence="3 4" key="1">
    <citation type="journal article" date="2013" name="Genome Biol.">
        <title>Genome of Acanthamoeba castellanii highlights extensive lateral gene transfer and early evolution of tyrosine kinase signaling.</title>
        <authorList>
            <person name="Clarke M."/>
            <person name="Lohan A.J."/>
            <person name="Liu B."/>
            <person name="Lagkouvardos I."/>
            <person name="Roy S."/>
            <person name="Zafar N."/>
            <person name="Bertelli C."/>
            <person name="Schilde C."/>
            <person name="Kianianmomeni A."/>
            <person name="Burglin T.R."/>
            <person name="Frech C."/>
            <person name="Turcotte B."/>
            <person name="Kopec K.O."/>
            <person name="Synnott J.M."/>
            <person name="Choo C."/>
            <person name="Paponov I."/>
            <person name="Finkler A."/>
            <person name="Soon Heng Tan C."/>
            <person name="Hutchins A.P."/>
            <person name="Weinmeier T."/>
            <person name="Rattei T."/>
            <person name="Chu J.S."/>
            <person name="Gimenez G."/>
            <person name="Irimia M."/>
            <person name="Rigden D.J."/>
            <person name="Fitzpatrick D.A."/>
            <person name="Lorenzo-Morales J."/>
            <person name="Bateman A."/>
            <person name="Chiu C.H."/>
            <person name="Tang P."/>
            <person name="Hegemann P."/>
            <person name="Fromm H."/>
            <person name="Raoult D."/>
            <person name="Greub G."/>
            <person name="Miranda-Saavedra D."/>
            <person name="Chen N."/>
            <person name="Nash P."/>
            <person name="Ginger M.L."/>
            <person name="Horn M."/>
            <person name="Schaap P."/>
            <person name="Caler L."/>
            <person name="Loftus B."/>
        </authorList>
    </citation>
    <scope>NUCLEOTIDE SEQUENCE [LARGE SCALE GENOMIC DNA]</scope>
    <source>
        <strain evidence="3 4">Neff</strain>
    </source>
</reference>
<evidence type="ECO:0000256" key="2">
    <source>
        <dbReference type="ARBA" id="ARBA00023239"/>
    </source>
</evidence>
<dbReference type="KEGG" id="acan:ACA1_173340"/>
<evidence type="ECO:0000313" key="3">
    <source>
        <dbReference type="EMBL" id="ELR24706.1"/>
    </source>
</evidence>
<gene>
    <name evidence="3" type="ORF">ACA1_173340</name>
</gene>
<dbReference type="RefSeq" id="XP_004356606.1">
    <property type="nucleotide sequence ID" value="XM_004356553.1"/>
</dbReference>
<evidence type="ECO:0000256" key="1">
    <source>
        <dbReference type="ARBA" id="ARBA00012344"/>
    </source>
</evidence>
<dbReference type="GeneID" id="14925731"/>
<dbReference type="STRING" id="1257118.L8HJZ4"/>
<dbReference type="InterPro" id="IPR013024">
    <property type="entry name" value="GGCT-like"/>
</dbReference>
<dbReference type="GO" id="GO:0006751">
    <property type="term" value="P:glutathione catabolic process"/>
    <property type="evidence" value="ECO:0007669"/>
    <property type="project" value="InterPro"/>
</dbReference>
<dbReference type="EMBL" id="KB007811">
    <property type="protein sequence ID" value="ELR24706.1"/>
    <property type="molecule type" value="Genomic_DNA"/>
</dbReference>
<dbReference type="GO" id="GO:0061928">
    <property type="term" value="F:glutathione specific gamma-glutamylcyclotransferase activity"/>
    <property type="evidence" value="ECO:0007669"/>
    <property type="project" value="UniProtKB-EC"/>
</dbReference>
<dbReference type="EC" id="4.3.2.7" evidence="1"/>
<accession>L8HJZ4</accession>
<evidence type="ECO:0000313" key="4">
    <source>
        <dbReference type="Proteomes" id="UP000011083"/>
    </source>
</evidence>
<keyword evidence="2" id="KW-0456">Lyase</keyword>
<dbReference type="VEuPathDB" id="AmoebaDB:ACA1_173340"/>
<sequence>VDGYVRGYKRRFWQGSTDHRGVPGAPGRVVTLIKVEEVHEQTKEIITWGVAYYIGRDQVDEVLSYLDYREKGGYTRELVDVFTKEAPHQPTIVGALLYRATEDNPEFLGSAPVPQLAAQIYKSVGPSGRNVEYLLNLAQAVRQMGVEDDHLFALERHVLEMVAQEKADTEEQIQQVNG</sequence>
<protein>
    <recommendedName>
        <fullName evidence="1">glutathione-specific gamma-glutamylcyclotransferase</fullName>
        <ecNumber evidence="1">4.3.2.7</ecNumber>
    </recommendedName>
</protein>